<dbReference type="EC" id="2.1.1.205" evidence="9"/>
<dbReference type="GO" id="GO:0002128">
    <property type="term" value="P:tRNA nucleoside ribose methylation"/>
    <property type="evidence" value="ECO:0007669"/>
    <property type="project" value="UniProtKB-UniRule"/>
</dbReference>
<dbReference type="STRING" id="1611254.A0A2G5UJI4"/>
<comment type="catalytic activity">
    <reaction evidence="8 9">
        <text>cytidine(32)/guanosine(34) in tRNA + 2 S-adenosyl-L-methionine = 2'-O-methylcytidine(32)/2'-O-methylguanosine(34) in tRNA + 2 S-adenosyl-L-homocysteine + 2 H(+)</text>
        <dbReference type="Rhea" id="RHEA:42396"/>
        <dbReference type="Rhea" id="RHEA-COMP:10246"/>
        <dbReference type="Rhea" id="RHEA-COMP:10247"/>
        <dbReference type="ChEBI" id="CHEBI:15378"/>
        <dbReference type="ChEBI" id="CHEBI:57856"/>
        <dbReference type="ChEBI" id="CHEBI:59789"/>
        <dbReference type="ChEBI" id="CHEBI:74269"/>
        <dbReference type="ChEBI" id="CHEBI:74445"/>
        <dbReference type="ChEBI" id="CHEBI:74495"/>
        <dbReference type="ChEBI" id="CHEBI:82748"/>
        <dbReference type="EC" id="2.1.1.205"/>
    </reaction>
</comment>
<evidence type="ECO:0000313" key="12">
    <source>
        <dbReference type="EMBL" id="PIC39712.1"/>
    </source>
</evidence>
<evidence type="ECO:0000256" key="4">
    <source>
        <dbReference type="ARBA" id="ARBA00022603"/>
    </source>
</evidence>
<name>A0A2G5UJI4_9PELO</name>
<dbReference type="AlphaFoldDB" id="A0A2G5UJI4"/>
<comment type="subcellular location">
    <subcellularLocation>
        <location evidence="2 9">Cytoplasm</location>
    </subcellularLocation>
    <subcellularLocation>
        <location evidence="1">Nucleus</location>
    </subcellularLocation>
</comment>
<dbReference type="FunFam" id="3.40.50.150:FF:000040">
    <property type="entry name" value="Putative ribosomal RNA methyltransferase 1"/>
    <property type="match status" value="1"/>
</dbReference>
<dbReference type="PANTHER" id="PTHR10920:SF12">
    <property type="entry name" value="TRNA (CYTIDINE(32)_GUANOSINE(34)-2'-O)-METHYLTRANSFERASE-RELATED"/>
    <property type="match status" value="1"/>
</dbReference>
<proteinExistence type="inferred from homology"/>
<dbReference type="EMBL" id="PDUG01000003">
    <property type="protein sequence ID" value="PIC39712.1"/>
    <property type="molecule type" value="Genomic_DNA"/>
</dbReference>
<keyword evidence="4 9" id="KW-0489">Methyltransferase</keyword>
<dbReference type="GO" id="GO:0002181">
    <property type="term" value="P:cytoplasmic translation"/>
    <property type="evidence" value="ECO:0007669"/>
    <property type="project" value="UniProtKB-UniRule"/>
</dbReference>
<feature type="active site" description="Proton acceptor" evidence="9">
    <location>
        <position position="157"/>
    </location>
</feature>
<dbReference type="InterPro" id="IPR002877">
    <property type="entry name" value="RNA_MeTrfase_FtsJ_dom"/>
</dbReference>
<feature type="region of interest" description="Disordered" evidence="10">
    <location>
        <begin position="307"/>
        <end position="352"/>
    </location>
</feature>
<feature type="binding site" evidence="9">
    <location>
        <position position="92"/>
    </location>
    <ligand>
        <name>S-adenosyl-L-methionine</name>
        <dbReference type="ChEBI" id="CHEBI:59789"/>
    </ligand>
</feature>
<feature type="binding site" evidence="9">
    <location>
        <position position="55"/>
    </location>
    <ligand>
        <name>S-adenosyl-L-methionine</name>
        <dbReference type="ChEBI" id="CHEBI:59789"/>
    </ligand>
</feature>
<evidence type="ECO:0000256" key="3">
    <source>
        <dbReference type="ARBA" id="ARBA00022490"/>
    </source>
</evidence>
<sequence length="352" mass="39606">MGKTSRDKRDIYYRLAKENKWRARSAFKLMQIDDEFQILKGVTRAVDLCAAPGSWSQVLSKRLYEEDEKAKIVAIDLQPMAPIPGVIQLQGDITSVETANQVIEHFSGEKADIVICDGAPDVTGIHSLDEFMQAELILAAFNITSHVLKNGGNFLAKIFRSRNSSLLYAQMKRYFKQVYLAKPRSSRQSSCEAFVLCLDYSPPEGFVPTMNKTSLEIKDNVTADVIDGFVTCGDLSGWDSEKSYPLDIECSFPRGTLDEDDKKRYEFKDVVQPPTDPAYKEALEKKKTGVFSKMNADMNKEMKAAIKREKKHREMTAEAAEKESSEKGPEKEAEKEAEDVADALENKAKIEE</sequence>
<dbReference type="InterPro" id="IPR028590">
    <property type="entry name" value="RNA_methyltr_E_TRM7"/>
</dbReference>
<keyword evidence="5 9" id="KW-0808">Transferase</keyword>
<keyword evidence="6 9" id="KW-0949">S-adenosyl-L-methionine</keyword>
<evidence type="ECO:0000256" key="1">
    <source>
        <dbReference type="ARBA" id="ARBA00004123"/>
    </source>
</evidence>
<comment type="caution">
    <text evidence="12">The sequence shown here is derived from an EMBL/GenBank/DDBJ whole genome shotgun (WGS) entry which is preliminary data.</text>
</comment>
<feature type="binding site" evidence="9">
    <location>
        <position position="53"/>
    </location>
    <ligand>
        <name>S-adenosyl-L-methionine</name>
        <dbReference type="ChEBI" id="CHEBI:59789"/>
    </ligand>
</feature>
<reference evidence="13" key="1">
    <citation type="submission" date="2017-10" db="EMBL/GenBank/DDBJ databases">
        <title>Rapid genome shrinkage in a self-fertile nematode reveals novel sperm competition proteins.</title>
        <authorList>
            <person name="Yin D."/>
            <person name="Schwarz E.M."/>
            <person name="Thomas C.G."/>
            <person name="Felde R.L."/>
            <person name="Korf I.F."/>
            <person name="Cutter A.D."/>
            <person name="Schartner C.M."/>
            <person name="Ralston E.J."/>
            <person name="Meyer B.J."/>
            <person name="Haag E.S."/>
        </authorList>
    </citation>
    <scope>NUCLEOTIDE SEQUENCE [LARGE SCALE GENOMIC DNA]</scope>
    <source>
        <strain evidence="13">JU1422</strain>
    </source>
</reference>
<gene>
    <name evidence="12" type="primary">Cni-R74.7</name>
    <name evidence="12" type="synonym">Cnig_chr_III.g11312</name>
    <name evidence="12" type="ORF">B9Z55_011312</name>
</gene>
<dbReference type="GO" id="GO:0106340">
    <property type="term" value="F:tRNA (guanosine(34)-2'-O)-methyltransferase activity"/>
    <property type="evidence" value="ECO:0007669"/>
    <property type="project" value="UniProtKB-ARBA"/>
</dbReference>
<feature type="binding site" evidence="9">
    <location>
        <position position="117"/>
    </location>
    <ligand>
        <name>S-adenosyl-L-methionine</name>
        <dbReference type="ChEBI" id="CHEBI:59789"/>
    </ligand>
</feature>
<dbReference type="GO" id="GO:0005634">
    <property type="term" value="C:nucleus"/>
    <property type="evidence" value="ECO:0007669"/>
    <property type="project" value="UniProtKB-SubCell"/>
</dbReference>
<dbReference type="HAMAP" id="MF_03162">
    <property type="entry name" value="RNA_methyltr_E_TRM7"/>
    <property type="match status" value="1"/>
</dbReference>
<evidence type="ECO:0000256" key="5">
    <source>
        <dbReference type="ARBA" id="ARBA00022679"/>
    </source>
</evidence>
<evidence type="ECO:0000313" key="13">
    <source>
        <dbReference type="Proteomes" id="UP000230233"/>
    </source>
</evidence>
<comment type="function">
    <text evidence="9">Methylates the 2'-O-ribose of nucleotides at positions 32 and 34 of the tRNA anticodon loop of substrate tRNAs.</text>
</comment>
<feature type="binding site" evidence="9">
    <location>
        <position position="76"/>
    </location>
    <ligand>
        <name>S-adenosyl-L-methionine</name>
        <dbReference type="ChEBI" id="CHEBI:59789"/>
    </ligand>
</feature>
<dbReference type="Pfam" id="PF01728">
    <property type="entry name" value="FtsJ"/>
    <property type="match status" value="1"/>
</dbReference>
<evidence type="ECO:0000259" key="11">
    <source>
        <dbReference type="Pfam" id="PF01728"/>
    </source>
</evidence>
<feature type="compositionally biased region" description="Basic and acidic residues" evidence="10">
    <location>
        <begin position="307"/>
        <end position="334"/>
    </location>
</feature>
<evidence type="ECO:0000256" key="8">
    <source>
        <dbReference type="ARBA" id="ARBA00048902"/>
    </source>
</evidence>
<dbReference type="InterPro" id="IPR015507">
    <property type="entry name" value="rRNA-MeTfrase_E"/>
</dbReference>
<organism evidence="12 13">
    <name type="scientific">Caenorhabditis nigoni</name>
    <dbReference type="NCBI Taxonomy" id="1611254"/>
    <lineage>
        <taxon>Eukaryota</taxon>
        <taxon>Metazoa</taxon>
        <taxon>Ecdysozoa</taxon>
        <taxon>Nematoda</taxon>
        <taxon>Chromadorea</taxon>
        <taxon>Rhabditida</taxon>
        <taxon>Rhabditina</taxon>
        <taxon>Rhabditomorpha</taxon>
        <taxon>Rhabditoidea</taxon>
        <taxon>Rhabditidae</taxon>
        <taxon>Peloderinae</taxon>
        <taxon>Caenorhabditis</taxon>
    </lineage>
</organism>
<evidence type="ECO:0000256" key="6">
    <source>
        <dbReference type="ARBA" id="ARBA00022691"/>
    </source>
</evidence>
<accession>A0A2G5UJI4</accession>
<dbReference type="SUPFAM" id="SSF53335">
    <property type="entry name" value="S-adenosyl-L-methionine-dependent methyltransferases"/>
    <property type="match status" value="1"/>
</dbReference>
<dbReference type="Gene3D" id="3.40.50.150">
    <property type="entry name" value="Vaccinia Virus protein VP39"/>
    <property type="match status" value="1"/>
</dbReference>
<comment type="similarity">
    <text evidence="9">Belongs to the class I-like SAM-binding methyltransferase superfamily. RNA methyltransferase RlmE family. TRM7 subfamily.</text>
</comment>
<dbReference type="GO" id="GO:0005737">
    <property type="term" value="C:cytoplasm"/>
    <property type="evidence" value="ECO:0007669"/>
    <property type="project" value="UniProtKB-SubCell"/>
</dbReference>
<evidence type="ECO:0000256" key="7">
    <source>
        <dbReference type="ARBA" id="ARBA00022694"/>
    </source>
</evidence>
<dbReference type="HAMAP" id="MF_01547">
    <property type="entry name" value="RNA_methyltr_E"/>
    <property type="match status" value="1"/>
</dbReference>
<evidence type="ECO:0000256" key="10">
    <source>
        <dbReference type="SAM" id="MobiDB-lite"/>
    </source>
</evidence>
<keyword evidence="7 9" id="KW-0819">tRNA processing</keyword>
<protein>
    <recommendedName>
        <fullName evidence="9">Putative tRNA (cytidine(32)/guanosine(34)-2'-O)-methyltransferase</fullName>
        <ecNumber evidence="9">2.1.1.205</ecNumber>
    </recommendedName>
    <alternativeName>
        <fullName evidence="9">2'-O-ribose RNA methyltransferase TRM7 homolog</fullName>
    </alternativeName>
</protein>
<dbReference type="InterPro" id="IPR029063">
    <property type="entry name" value="SAM-dependent_MTases_sf"/>
</dbReference>
<dbReference type="OrthoDB" id="289250at2759"/>
<evidence type="ECO:0000256" key="2">
    <source>
        <dbReference type="ARBA" id="ARBA00004496"/>
    </source>
</evidence>
<dbReference type="InterPro" id="IPR050082">
    <property type="entry name" value="RNA_methyltr_RlmE"/>
</dbReference>
<feature type="domain" description="Ribosomal RNA methyltransferase FtsJ" evidence="11">
    <location>
        <begin position="21"/>
        <end position="200"/>
    </location>
</feature>
<dbReference type="PANTHER" id="PTHR10920">
    <property type="entry name" value="RIBOSOMAL RNA METHYLTRANSFERASE"/>
    <property type="match status" value="1"/>
</dbReference>
<keyword evidence="13" id="KW-1185">Reference proteome</keyword>
<keyword evidence="3 9" id="KW-0963">Cytoplasm</keyword>
<evidence type="ECO:0000256" key="9">
    <source>
        <dbReference type="HAMAP-Rule" id="MF_03162"/>
    </source>
</evidence>
<dbReference type="Proteomes" id="UP000230233">
    <property type="component" value="Chromosome III"/>
</dbReference>